<organism evidence="1 2">
    <name type="scientific">Mycolicibacterium chlorophenolicum</name>
    <dbReference type="NCBI Taxonomy" id="37916"/>
    <lineage>
        <taxon>Bacteria</taxon>
        <taxon>Bacillati</taxon>
        <taxon>Actinomycetota</taxon>
        <taxon>Actinomycetes</taxon>
        <taxon>Mycobacteriales</taxon>
        <taxon>Mycobacteriaceae</taxon>
        <taxon>Mycolicibacterium</taxon>
    </lineage>
</organism>
<sequence length="142" mass="15809">MPTVHLQMTSRLSAPDLMSVLTDFSAARPVTWPTIDADHFHVHALGDSWAEVTEGTAAAWERARYEWDTRRGRVTVTTHESKVFGPGGGWIFQLTPQTSGTRVDIELTRNPSIFGRRLLAALLPVVARRSLRRSFAVALQAQ</sequence>
<proteinExistence type="predicted"/>
<comment type="caution">
    <text evidence="1">The sequence shown here is derived from an EMBL/GenBank/DDBJ whole genome shotgun (WGS) entry which is preliminary data.</text>
</comment>
<keyword evidence="2" id="KW-1185">Reference proteome</keyword>
<accession>A0A0J6VLN9</accession>
<dbReference type="AlphaFoldDB" id="A0A0J6VLN9"/>
<dbReference type="SMR" id="A0A0J6VLN9"/>
<evidence type="ECO:0008006" key="3">
    <source>
        <dbReference type="Google" id="ProtNLM"/>
    </source>
</evidence>
<protein>
    <recommendedName>
        <fullName evidence="3">Polyketide cyclase / dehydrase and lipid transport</fullName>
    </recommendedName>
</protein>
<dbReference type="EMBL" id="JYNL01000064">
    <property type="protein sequence ID" value="KMO70457.1"/>
    <property type="molecule type" value="Genomic_DNA"/>
</dbReference>
<dbReference type="Proteomes" id="UP000036513">
    <property type="component" value="Unassembled WGS sequence"/>
</dbReference>
<reference evidence="1 2" key="1">
    <citation type="journal article" date="2015" name="Genome Biol. Evol.">
        <title>Characterization of Three Mycobacterium spp. with Potential Use in Bioremediation by Genome Sequencing and Comparative Genomics.</title>
        <authorList>
            <person name="Das S."/>
            <person name="Pettersson B.M."/>
            <person name="Behra P.R."/>
            <person name="Ramesh M."/>
            <person name="Dasgupta S."/>
            <person name="Bhattacharya A."/>
            <person name="Kirsebom L.A."/>
        </authorList>
    </citation>
    <scope>NUCLEOTIDE SEQUENCE [LARGE SCALE GENOMIC DNA]</scope>
    <source>
        <strain evidence="1 2">DSM 43826</strain>
    </source>
</reference>
<name>A0A0J6VLN9_9MYCO</name>
<dbReference type="PATRIC" id="fig|37916.4.peg.5352"/>
<gene>
    <name evidence="1" type="ORF">MCHLDSM_05345</name>
</gene>
<evidence type="ECO:0000313" key="1">
    <source>
        <dbReference type="EMBL" id="KMO70457.1"/>
    </source>
</evidence>
<evidence type="ECO:0000313" key="2">
    <source>
        <dbReference type="Proteomes" id="UP000036513"/>
    </source>
</evidence>
<dbReference type="STRING" id="37916.MCHLDSM_05345"/>